<dbReference type="SMART" id="SM00287">
    <property type="entry name" value="SH3b"/>
    <property type="match status" value="2"/>
</dbReference>
<dbReference type="RefSeq" id="WP_067551218.1">
    <property type="nucleotide sequence ID" value="NZ_LPXN01000001.1"/>
</dbReference>
<comment type="caution">
    <text evidence="3">The sequence shown here is derived from an EMBL/GenBank/DDBJ whole genome shotgun (WGS) entry which is preliminary data.</text>
</comment>
<feature type="domain" description="SH3b" evidence="2">
    <location>
        <begin position="43"/>
        <end position="106"/>
    </location>
</feature>
<proteinExistence type="predicted"/>
<dbReference type="EMBL" id="LPXN01000001">
    <property type="protein sequence ID" value="KZD12900.1"/>
    <property type="molecule type" value="Genomic_DNA"/>
</dbReference>
<feature type="chain" id="PRO_5007602455" description="SH3b domain-containing protein" evidence="1">
    <location>
        <begin position="35"/>
        <end position="174"/>
    </location>
</feature>
<evidence type="ECO:0000259" key="2">
    <source>
        <dbReference type="SMART" id="SM00287"/>
    </source>
</evidence>
<evidence type="ECO:0000313" key="3">
    <source>
        <dbReference type="EMBL" id="KZD12900.1"/>
    </source>
</evidence>
<keyword evidence="1" id="KW-0732">Signal</keyword>
<dbReference type="Proteomes" id="UP000076400">
    <property type="component" value="Unassembled WGS sequence"/>
</dbReference>
<name>A0A154WHB2_9PROT</name>
<dbReference type="InterPro" id="IPR010466">
    <property type="entry name" value="DUF1058"/>
</dbReference>
<organism evidence="3 4">
    <name type="scientific">Oceanibaculum pacificum</name>
    <dbReference type="NCBI Taxonomy" id="580166"/>
    <lineage>
        <taxon>Bacteria</taxon>
        <taxon>Pseudomonadati</taxon>
        <taxon>Pseudomonadota</taxon>
        <taxon>Alphaproteobacteria</taxon>
        <taxon>Rhodospirillales</taxon>
        <taxon>Oceanibaculaceae</taxon>
        <taxon>Oceanibaculum</taxon>
    </lineage>
</organism>
<dbReference type="Gene3D" id="2.30.30.40">
    <property type="entry name" value="SH3 Domains"/>
    <property type="match status" value="1"/>
</dbReference>
<protein>
    <recommendedName>
        <fullName evidence="2">SH3b domain-containing protein</fullName>
    </recommendedName>
</protein>
<dbReference type="STRING" id="580166.AUP43_00760"/>
<sequence>MARPFLARPLSASPALLTLLAAFLFLLAAPMAEAQAQSGLPIPRFVSLRSGEVNIRTGPGVRYPVDWVFLRKNLPVEIVAEFDTWRRIRDNEGTEGWVHQSLLSGKRTVIFTAPLASLRREPRESAPLVARAEPGVVGELIECRPAWCRVRAAGLEGWVQPIEFWGTYPDEKVQ</sequence>
<dbReference type="AlphaFoldDB" id="A0A154WHB2"/>
<feature type="domain" description="SH3b" evidence="2">
    <location>
        <begin position="107"/>
        <end position="168"/>
    </location>
</feature>
<feature type="signal peptide" evidence="1">
    <location>
        <begin position="1"/>
        <end position="34"/>
    </location>
</feature>
<accession>A0A154WHB2</accession>
<evidence type="ECO:0000256" key="1">
    <source>
        <dbReference type="SAM" id="SignalP"/>
    </source>
</evidence>
<dbReference type="InterPro" id="IPR003646">
    <property type="entry name" value="SH3-like_bac-type"/>
</dbReference>
<reference evidence="3 4" key="1">
    <citation type="submission" date="2015-12" db="EMBL/GenBank/DDBJ databases">
        <title>Genome sequence of Oceanibaculum pacificum MCCC 1A02656.</title>
        <authorList>
            <person name="Lu L."/>
            <person name="Lai Q."/>
            <person name="Shao Z."/>
            <person name="Qian P."/>
        </authorList>
    </citation>
    <scope>NUCLEOTIDE SEQUENCE [LARGE SCALE GENOMIC DNA]</scope>
    <source>
        <strain evidence="3 4">MCCC 1A02656</strain>
    </source>
</reference>
<keyword evidence="4" id="KW-1185">Reference proteome</keyword>
<dbReference type="Pfam" id="PF06347">
    <property type="entry name" value="SH3_4"/>
    <property type="match status" value="2"/>
</dbReference>
<evidence type="ECO:0000313" key="4">
    <source>
        <dbReference type="Proteomes" id="UP000076400"/>
    </source>
</evidence>
<gene>
    <name evidence="3" type="ORF">AUP43_00760</name>
</gene>